<dbReference type="EMBL" id="JAWRCO010000001">
    <property type="protein sequence ID" value="MDW6001935.1"/>
    <property type="molecule type" value="Genomic_DNA"/>
</dbReference>
<dbReference type="EMBL" id="FXXI01000010">
    <property type="protein sequence ID" value="SMS02518.1"/>
    <property type="molecule type" value="Genomic_DNA"/>
</dbReference>
<feature type="domain" description="PPM-type phosphatase" evidence="1">
    <location>
        <begin position="30"/>
        <end position="191"/>
    </location>
</feature>
<dbReference type="SUPFAM" id="SSF81606">
    <property type="entry name" value="PP2C-like"/>
    <property type="match status" value="1"/>
</dbReference>
<evidence type="ECO:0000259" key="1">
    <source>
        <dbReference type="Pfam" id="PF07228"/>
    </source>
</evidence>
<dbReference type="OrthoDB" id="479131at2"/>
<proteinExistence type="predicted"/>
<dbReference type="Gene3D" id="3.60.40.10">
    <property type="entry name" value="PPM-type phosphatase domain"/>
    <property type="match status" value="1"/>
</dbReference>
<dbReference type="RefSeq" id="WP_087482523.1">
    <property type="nucleotide sequence ID" value="NZ_AP024883.1"/>
</dbReference>
<dbReference type="InterPro" id="IPR001932">
    <property type="entry name" value="PPM-type_phosphatase-like_dom"/>
</dbReference>
<dbReference type="PANTHER" id="PTHR35801:SF1">
    <property type="entry name" value="PHOSPHOSERINE PHOSPHATASE RSBX"/>
    <property type="match status" value="1"/>
</dbReference>
<protein>
    <submittedName>
        <fullName evidence="2">SpoIIE family protein phosphatase</fullName>
    </submittedName>
    <submittedName>
        <fullName evidence="3">Stage II sporulation protein E (SpoIIE)</fullName>
    </submittedName>
</protein>
<name>A0A1Y6IXZ9_9VIBR</name>
<evidence type="ECO:0000313" key="3">
    <source>
        <dbReference type="EMBL" id="SMS02518.1"/>
    </source>
</evidence>
<dbReference type="InterPro" id="IPR036457">
    <property type="entry name" value="PPM-type-like_dom_sf"/>
</dbReference>
<evidence type="ECO:0000313" key="5">
    <source>
        <dbReference type="Proteomes" id="UP001283366"/>
    </source>
</evidence>
<dbReference type="Proteomes" id="UP000196125">
    <property type="component" value="Unassembled WGS sequence"/>
</dbReference>
<evidence type="ECO:0000313" key="4">
    <source>
        <dbReference type="Proteomes" id="UP000196125"/>
    </source>
</evidence>
<keyword evidence="5" id="KW-1185">Reference proteome</keyword>
<reference evidence="3 4" key="1">
    <citation type="submission" date="2017-05" db="EMBL/GenBank/DDBJ databases">
        <authorList>
            <person name="Song R."/>
            <person name="Chenine A.L."/>
            <person name="Ruprecht R.M."/>
        </authorList>
    </citation>
    <scope>NUCLEOTIDE SEQUENCE [LARGE SCALE GENOMIC DNA]</scope>
    <source>
        <strain evidence="3 4">CECT 7927</strain>
    </source>
</reference>
<gene>
    <name evidence="2" type="ORF">SBX37_03360</name>
    <name evidence="3" type="ORF">VIM7927_03851</name>
</gene>
<evidence type="ECO:0000313" key="2">
    <source>
        <dbReference type="EMBL" id="MDW6001935.1"/>
    </source>
</evidence>
<dbReference type="Proteomes" id="UP001283366">
    <property type="component" value="Unassembled WGS sequence"/>
</dbReference>
<sequence length="204" mass="22995">MPFEWYSRCVPCFGESESGDGLSVRESASGLMVAIIDVLGHGPAAARLAREMERYLDVQQTNDLPQLLERMHHHFLGSLGAAVTLVYFDYQSECFEGVGVGNTLARKCGEEWTSYAAQPGIVGEMIPTLKLFRGSFRPGERFLFTTDGVKENLDPRQCRFAQYRSLPYFVSFLIEHFGKSHDDTTVIALEYNSLEYKALECKNE</sequence>
<accession>A0A1Y6IXZ9</accession>
<dbReference type="AlphaFoldDB" id="A0A1Y6IXZ9"/>
<dbReference type="Pfam" id="PF07228">
    <property type="entry name" value="SpoIIE"/>
    <property type="match status" value="1"/>
</dbReference>
<reference evidence="2 5" key="2">
    <citation type="submission" date="2023-11" db="EMBL/GenBank/DDBJ databases">
        <title>Plant-associative lifestyle of Vibrio porteresiae and its evolutionary dynamics.</title>
        <authorList>
            <person name="Rameshkumar N."/>
            <person name="Kirti K."/>
        </authorList>
    </citation>
    <scope>NUCLEOTIDE SEQUENCE [LARGE SCALE GENOMIC DNA]</scope>
    <source>
        <strain evidence="2 5">MSSRF38</strain>
    </source>
</reference>
<organism evidence="3 4">
    <name type="scientific">Vibrio mangrovi</name>
    <dbReference type="NCBI Taxonomy" id="474394"/>
    <lineage>
        <taxon>Bacteria</taxon>
        <taxon>Pseudomonadati</taxon>
        <taxon>Pseudomonadota</taxon>
        <taxon>Gammaproteobacteria</taxon>
        <taxon>Vibrionales</taxon>
        <taxon>Vibrionaceae</taxon>
        <taxon>Vibrio</taxon>
    </lineage>
</organism>
<dbReference type="PANTHER" id="PTHR35801">
    <property type="entry name" value="PHOSPHOSERINE PHOSPHATASE RSBX"/>
    <property type="match status" value="1"/>
</dbReference>
<dbReference type="InterPro" id="IPR039248">
    <property type="entry name" value="Ptase_RsbX"/>
</dbReference>